<keyword evidence="4" id="KW-1185">Reference proteome</keyword>
<evidence type="ECO:0000313" key="4">
    <source>
        <dbReference type="Proteomes" id="UP001139035"/>
    </source>
</evidence>
<feature type="domain" description="PRC-barrel" evidence="2">
    <location>
        <begin position="158"/>
        <end position="213"/>
    </location>
</feature>
<name>A0A9X1P1G9_9HYPH</name>
<accession>A0A9X1P1G9</accession>
<evidence type="ECO:0000313" key="3">
    <source>
        <dbReference type="EMBL" id="MCE7029662.1"/>
    </source>
</evidence>
<comment type="caution">
    <text evidence="3">The sequence shown here is derived from an EMBL/GenBank/DDBJ whole genome shotgun (WGS) entry which is preliminary data.</text>
</comment>
<sequence length="239" mass="24036">MLSTDDNGRSRAPMTETGPAALRNVAPSTAHGVHSAANDLATRGGSRPKRPTLARARDDGGTDEPATVTIADADDEGSPDEGTEASGRDRSDVAGIVTADREADGSADSAGDDATANATPGGAPMAPPDAPPAAMSETADASASAAAPEVGLTREIVSTTDLIAQPALDGSGSRIGTVADVLVMLDDARVRTVVIETEDGFLGLRDAQTRRVPASRIVIDPLGGSVVEENGSDDAEPGE</sequence>
<feature type="region of interest" description="Disordered" evidence="1">
    <location>
        <begin position="1"/>
        <end position="147"/>
    </location>
</feature>
<dbReference type="AlphaFoldDB" id="A0A9X1P1G9"/>
<dbReference type="Gene3D" id="2.30.30.240">
    <property type="entry name" value="PRC-barrel domain"/>
    <property type="match status" value="1"/>
</dbReference>
<feature type="compositionally biased region" description="Acidic residues" evidence="1">
    <location>
        <begin position="72"/>
        <end position="83"/>
    </location>
</feature>
<proteinExistence type="predicted"/>
<dbReference type="Pfam" id="PF05239">
    <property type="entry name" value="PRC"/>
    <property type="match status" value="1"/>
</dbReference>
<gene>
    <name evidence="3" type="ORF">LZD57_16860</name>
</gene>
<dbReference type="InterPro" id="IPR027275">
    <property type="entry name" value="PRC-brl_dom"/>
</dbReference>
<protein>
    <submittedName>
        <fullName evidence="3">PRC-barrel domain-containing protein</fullName>
    </submittedName>
</protein>
<evidence type="ECO:0000259" key="2">
    <source>
        <dbReference type="Pfam" id="PF05239"/>
    </source>
</evidence>
<dbReference type="SUPFAM" id="SSF50346">
    <property type="entry name" value="PRC-barrel domain"/>
    <property type="match status" value="1"/>
</dbReference>
<evidence type="ECO:0000256" key="1">
    <source>
        <dbReference type="SAM" id="MobiDB-lite"/>
    </source>
</evidence>
<feature type="compositionally biased region" description="Low complexity" evidence="1">
    <location>
        <begin position="106"/>
        <end position="124"/>
    </location>
</feature>
<reference evidence="3" key="1">
    <citation type="submission" date="2022-01" db="EMBL/GenBank/DDBJ databases">
        <title>Jiella avicenniae sp. nov., a novel endophytic bacterium isolated from bark of Avicennia marina.</title>
        <authorList>
            <person name="Tuo L."/>
        </authorList>
    </citation>
    <scope>NUCLEOTIDE SEQUENCE</scope>
    <source>
        <strain evidence="3">CBK1P-4</strain>
    </source>
</reference>
<dbReference type="EMBL" id="JAJUWU010000017">
    <property type="protein sequence ID" value="MCE7029662.1"/>
    <property type="molecule type" value="Genomic_DNA"/>
</dbReference>
<dbReference type="Proteomes" id="UP001139035">
    <property type="component" value="Unassembled WGS sequence"/>
</dbReference>
<feature type="compositionally biased region" description="Low complexity" evidence="1">
    <location>
        <begin position="132"/>
        <end position="147"/>
    </location>
</feature>
<organism evidence="3 4">
    <name type="scientific">Jiella avicenniae</name>
    <dbReference type="NCBI Taxonomy" id="2907202"/>
    <lineage>
        <taxon>Bacteria</taxon>
        <taxon>Pseudomonadati</taxon>
        <taxon>Pseudomonadota</taxon>
        <taxon>Alphaproteobacteria</taxon>
        <taxon>Hyphomicrobiales</taxon>
        <taxon>Aurantimonadaceae</taxon>
        <taxon>Jiella</taxon>
    </lineage>
</organism>
<dbReference type="InterPro" id="IPR011033">
    <property type="entry name" value="PRC_barrel-like_sf"/>
</dbReference>